<dbReference type="EMBL" id="JAACNO010002824">
    <property type="protein sequence ID" value="KAF4130552.1"/>
    <property type="molecule type" value="Genomic_DNA"/>
</dbReference>
<accession>A0A8S9TSR0</accession>
<evidence type="ECO:0000259" key="1">
    <source>
        <dbReference type="Pfam" id="PF03184"/>
    </source>
</evidence>
<dbReference type="AlphaFoldDB" id="A0A8S9TSR0"/>
<dbReference type="GO" id="GO:0004519">
    <property type="term" value="F:endonuclease activity"/>
    <property type="evidence" value="ECO:0007669"/>
    <property type="project" value="UniProtKB-KW"/>
</dbReference>
<organism evidence="2 3">
    <name type="scientific">Phytophthora infestans</name>
    <name type="common">Potato late blight agent</name>
    <name type="synonym">Botrytis infestans</name>
    <dbReference type="NCBI Taxonomy" id="4787"/>
    <lineage>
        <taxon>Eukaryota</taxon>
        <taxon>Sar</taxon>
        <taxon>Stramenopiles</taxon>
        <taxon>Oomycota</taxon>
        <taxon>Peronosporomycetes</taxon>
        <taxon>Peronosporales</taxon>
        <taxon>Peronosporaceae</taxon>
        <taxon>Phytophthora</taxon>
    </lineage>
</organism>
<protein>
    <submittedName>
        <fullName evidence="2">DDE superfamily endonuclease</fullName>
    </submittedName>
</protein>
<keyword evidence="2" id="KW-0378">Hydrolase</keyword>
<feature type="domain" description="DDE-1" evidence="1">
    <location>
        <begin position="7"/>
        <end position="143"/>
    </location>
</feature>
<dbReference type="Proteomes" id="UP000704712">
    <property type="component" value="Unassembled WGS sequence"/>
</dbReference>
<dbReference type="Pfam" id="PF03184">
    <property type="entry name" value="DDE_1"/>
    <property type="match status" value="1"/>
</dbReference>
<dbReference type="InterPro" id="IPR004875">
    <property type="entry name" value="DDE_SF_endonuclease_dom"/>
</dbReference>
<reference evidence="2" key="1">
    <citation type="submission" date="2020-03" db="EMBL/GenBank/DDBJ databases">
        <title>Hybrid Assembly of Korean Phytophthora infestans isolates.</title>
        <authorList>
            <person name="Prokchorchik M."/>
            <person name="Lee Y."/>
            <person name="Seo J."/>
            <person name="Cho J.-H."/>
            <person name="Park Y.-E."/>
            <person name="Jang D.-C."/>
            <person name="Im J.-S."/>
            <person name="Choi J.-G."/>
            <person name="Park H.-J."/>
            <person name="Lee G.-B."/>
            <person name="Lee Y.-G."/>
            <person name="Hong S.-Y."/>
            <person name="Cho K."/>
            <person name="Sohn K.H."/>
        </authorList>
    </citation>
    <scope>NUCLEOTIDE SEQUENCE</scope>
    <source>
        <strain evidence="2">KR_2_A2</strain>
    </source>
</reference>
<keyword evidence="2" id="KW-0255">Endonuclease</keyword>
<dbReference type="GO" id="GO:0003676">
    <property type="term" value="F:nucleic acid binding"/>
    <property type="evidence" value="ECO:0007669"/>
    <property type="project" value="InterPro"/>
</dbReference>
<comment type="caution">
    <text evidence="2">The sequence shown here is derived from an EMBL/GenBank/DDBJ whole genome shotgun (WGS) entry which is preliminary data.</text>
</comment>
<evidence type="ECO:0000313" key="3">
    <source>
        <dbReference type="Proteomes" id="UP000704712"/>
    </source>
</evidence>
<keyword evidence="2" id="KW-0540">Nuclease</keyword>
<sequence>MMESLQNETKTTIYANPSGWWKAELLLQFLQLFCERSSADEPVMLMWDDFSAHELVAFALEKNVVLQRIPPGYTHYCQPVDIAWNKILKDRIRASWTSYLKEQCSKVMVDCADGNSKLTPPDRKRVLQWLHADWNELSVTTIKD</sequence>
<evidence type="ECO:0000313" key="2">
    <source>
        <dbReference type="EMBL" id="KAF4130552.1"/>
    </source>
</evidence>
<name>A0A8S9TSR0_PHYIN</name>
<gene>
    <name evidence="2" type="ORF">GN958_ATG20254</name>
</gene>
<proteinExistence type="predicted"/>